<dbReference type="PROSITE" id="PS51414">
    <property type="entry name" value="HSR"/>
    <property type="match status" value="1"/>
</dbReference>
<dbReference type="PANTHER" id="PTHR46386">
    <property type="entry name" value="NUCLEAR BODY PROTEIN SP140"/>
    <property type="match status" value="1"/>
</dbReference>
<dbReference type="GO" id="GO:0045182">
    <property type="term" value="F:translation regulator activity"/>
    <property type="evidence" value="ECO:0007669"/>
    <property type="project" value="InterPro"/>
</dbReference>
<reference evidence="9" key="1">
    <citation type="submission" date="2025-08" db="UniProtKB">
        <authorList>
            <consortium name="Ensembl"/>
        </authorList>
    </citation>
    <scope>IDENTIFICATION</scope>
</reference>
<dbReference type="InterPro" id="IPR004865">
    <property type="entry name" value="HSR_dom"/>
</dbReference>
<evidence type="ECO:0000313" key="9">
    <source>
        <dbReference type="Ensembl" id="ENSBJAP00000023373.1"/>
    </source>
</evidence>
<evidence type="ECO:0000256" key="6">
    <source>
        <dbReference type="SAM" id="MobiDB-lite"/>
    </source>
</evidence>
<dbReference type="InterPro" id="IPR019786">
    <property type="entry name" value="Zinc_finger_PHD-type_CS"/>
</dbReference>
<dbReference type="SUPFAM" id="SSF57903">
    <property type="entry name" value="FYVE/PHD zinc finger"/>
    <property type="match status" value="1"/>
</dbReference>
<dbReference type="InterPro" id="IPR011011">
    <property type="entry name" value="Znf_FYVE_PHD"/>
</dbReference>
<organism evidence="9 10">
    <name type="scientific">Buteo japonicus</name>
    <dbReference type="NCBI Taxonomy" id="224669"/>
    <lineage>
        <taxon>Eukaryota</taxon>
        <taxon>Metazoa</taxon>
        <taxon>Chordata</taxon>
        <taxon>Craniata</taxon>
        <taxon>Vertebrata</taxon>
        <taxon>Euteleostomi</taxon>
        <taxon>Archelosauria</taxon>
        <taxon>Archosauria</taxon>
        <taxon>Dinosauria</taxon>
        <taxon>Saurischia</taxon>
        <taxon>Theropoda</taxon>
        <taxon>Coelurosauria</taxon>
        <taxon>Aves</taxon>
        <taxon>Neognathae</taxon>
        <taxon>Neoaves</taxon>
        <taxon>Telluraves</taxon>
        <taxon>Accipitrimorphae</taxon>
        <taxon>Accipitriformes</taxon>
        <taxon>Accipitridae</taxon>
        <taxon>Accipitrinae</taxon>
        <taxon>Buteo</taxon>
    </lineage>
</organism>
<keyword evidence="1" id="KW-0479">Metal-binding</keyword>
<evidence type="ECO:0000256" key="1">
    <source>
        <dbReference type="ARBA" id="ARBA00022723"/>
    </source>
</evidence>
<dbReference type="GO" id="GO:0003677">
    <property type="term" value="F:DNA binding"/>
    <property type="evidence" value="ECO:0007669"/>
    <property type="project" value="UniProtKB-KW"/>
</dbReference>
<dbReference type="Ensembl" id="ENSBJAT00000024024.1">
    <property type="protein sequence ID" value="ENSBJAP00000023373.1"/>
    <property type="gene ID" value="ENSBJAG00000015127.1"/>
</dbReference>
<dbReference type="PANTHER" id="PTHR46386:SF11">
    <property type="entry name" value="AUTOIMMUNE REGULATOR"/>
    <property type="match status" value="1"/>
</dbReference>
<dbReference type="Proteomes" id="UP000694555">
    <property type="component" value="Unplaced"/>
</dbReference>
<evidence type="ECO:0000259" key="7">
    <source>
        <dbReference type="PROSITE" id="PS50016"/>
    </source>
</evidence>
<dbReference type="Gene3D" id="3.30.40.10">
    <property type="entry name" value="Zinc/RING finger domain, C3HC4 (zinc finger)"/>
    <property type="match status" value="1"/>
</dbReference>
<keyword evidence="10" id="KW-1185">Reference proteome</keyword>
<evidence type="ECO:0000259" key="8">
    <source>
        <dbReference type="PROSITE" id="PS51414"/>
    </source>
</evidence>
<dbReference type="SMART" id="SM00249">
    <property type="entry name" value="PHD"/>
    <property type="match status" value="1"/>
</dbReference>
<dbReference type="GO" id="GO:0008270">
    <property type="term" value="F:zinc ion binding"/>
    <property type="evidence" value="ECO:0007669"/>
    <property type="project" value="UniProtKB-KW"/>
</dbReference>
<dbReference type="GO" id="GO:0006959">
    <property type="term" value="P:humoral immune response"/>
    <property type="evidence" value="ECO:0007669"/>
    <property type="project" value="InterPro"/>
</dbReference>
<evidence type="ECO:0000256" key="2">
    <source>
        <dbReference type="ARBA" id="ARBA00022771"/>
    </source>
</evidence>
<dbReference type="InterPro" id="IPR008087">
    <property type="entry name" value="AIRE"/>
</dbReference>
<dbReference type="GO" id="GO:0005737">
    <property type="term" value="C:cytoplasm"/>
    <property type="evidence" value="ECO:0007669"/>
    <property type="project" value="InterPro"/>
</dbReference>
<evidence type="ECO:0000256" key="3">
    <source>
        <dbReference type="ARBA" id="ARBA00022833"/>
    </source>
</evidence>
<protein>
    <recommendedName>
        <fullName evidence="11">Autoimmune regulator</fullName>
    </recommendedName>
</protein>
<dbReference type="InterPro" id="IPR001965">
    <property type="entry name" value="Znf_PHD"/>
</dbReference>
<dbReference type="GO" id="GO:0000981">
    <property type="term" value="F:DNA-binding transcription factor activity, RNA polymerase II-specific"/>
    <property type="evidence" value="ECO:0007669"/>
    <property type="project" value="TreeGrafter"/>
</dbReference>
<accession>A0A8C0BX92</accession>
<dbReference type="GO" id="GO:0005634">
    <property type="term" value="C:nucleus"/>
    <property type="evidence" value="ECO:0007669"/>
    <property type="project" value="InterPro"/>
</dbReference>
<proteinExistence type="predicted"/>
<dbReference type="PROSITE" id="PS01359">
    <property type="entry name" value="ZF_PHD_1"/>
    <property type="match status" value="1"/>
</dbReference>
<dbReference type="InterPro" id="IPR019787">
    <property type="entry name" value="Znf_PHD-finger"/>
</dbReference>
<dbReference type="InterPro" id="IPR043563">
    <property type="entry name" value="Sp110/Sp140/Sp140L-like"/>
</dbReference>
<name>A0A8C0BX92_9AVES</name>
<dbReference type="AlphaFoldDB" id="A0A8C0BX92"/>
<dbReference type="PROSITE" id="PS50016">
    <property type="entry name" value="ZF_PHD_2"/>
    <property type="match status" value="1"/>
</dbReference>
<evidence type="ECO:0000256" key="4">
    <source>
        <dbReference type="ARBA" id="ARBA00023125"/>
    </source>
</evidence>
<dbReference type="Pfam" id="PF03172">
    <property type="entry name" value="HSR"/>
    <property type="match status" value="1"/>
</dbReference>
<feature type="region of interest" description="Disordered" evidence="6">
    <location>
        <begin position="397"/>
        <end position="421"/>
    </location>
</feature>
<evidence type="ECO:0008006" key="11">
    <source>
        <dbReference type="Google" id="ProtNLM"/>
    </source>
</evidence>
<feature type="domain" description="HSR" evidence="8">
    <location>
        <begin position="1"/>
        <end position="108"/>
    </location>
</feature>
<keyword evidence="2 5" id="KW-0863">Zinc-finger</keyword>
<dbReference type="CDD" id="cd15539">
    <property type="entry name" value="PHD1_AIRE"/>
    <property type="match status" value="1"/>
</dbReference>
<dbReference type="Pfam" id="PF00628">
    <property type="entry name" value="PHD"/>
    <property type="match status" value="1"/>
</dbReference>
<keyword evidence="3" id="KW-0862">Zinc</keyword>
<feature type="domain" description="PHD-type" evidence="7">
    <location>
        <begin position="271"/>
        <end position="318"/>
    </location>
</feature>
<sequence length="452" mass="48188">MAGPGGEGDLRHLLKLHRTEIAMAVDDAFPLLHGLADHDIVPEHIFKETLSQTEREGSHRAFHALLTWLLGRDTATVRDFWAVLFKDYNLERYTRLRPLRGAFPREVELGRQRRSRRLSPSPTAPAPHRPQGKRKAPEERDGARAVQPSPRHTTSPGPLAKARTLKKPESADAPHTPPLQAVAASVRRAVAVAGSEVPVTRGAVEGILIKQVLEPGRSAPRQGGGEEGALPELLMASLAGSSKMGSKPALQPAGGVVAVTPLPAPPGQENEDECAACGDGGELICCDGCPRAFHLSCLVPPLPRVPSGTWRCGSCVASMAEPGQLREVDVERLPKIPGEEACSTRQGGGDGSICGRCFTQIPAPRHCTALVGEHTHQQSPSTGDHISGVTHKVMSGCQQGGECQDSPGGAGSRIKRDSDPPRAVLQGTWDGILQWAFQSMSRPLADTHGLFN</sequence>
<feature type="region of interest" description="Disordered" evidence="6">
    <location>
        <begin position="107"/>
        <end position="178"/>
    </location>
</feature>
<evidence type="ECO:0000256" key="5">
    <source>
        <dbReference type="PROSITE-ProRule" id="PRU00146"/>
    </source>
</evidence>
<reference evidence="9" key="2">
    <citation type="submission" date="2025-09" db="UniProtKB">
        <authorList>
            <consortium name="Ensembl"/>
        </authorList>
    </citation>
    <scope>IDENTIFICATION</scope>
</reference>
<evidence type="ECO:0000313" key="10">
    <source>
        <dbReference type="Proteomes" id="UP000694555"/>
    </source>
</evidence>
<dbReference type="PRINTS" id="PR01711">
    <property type="entry name" value="AIREGULATOR"/>
</dbReference>
<dbReference type="InterPro" id="IPR013083">
    <property type="entry name" value="Znf_RING/FYVE/PHD"/>
</dbReference>
<keyword evidence="4" id="KW-0238">DNA-binding</keyword>